<evidence type="ECO:0000313" key="2">
    <source>
        <dbReference type="Proteomes" id="UP000515887"/>
    </source>
</evidence>
<dbReference type="EMBL" id="MT740291">
    <property type="protein sequence ID" value="QNI20476.1"/>
    <property type="molecule type" value="Genomic_DNA"/>
</dbReference>
<organism evidence="1 2">
    <name type="scientific">Salmonella phage SHWT1</name>
    <dbReference type="NCBI Taxonomy" id="2759195"/>
    <lineage>
        <taxon>Viruses</taxon>
        <taxon>Duplodnaviria</taxon>
        <taxon>Heunggongvirae</taxon>
        <taxon>Uroviricota</taxon>
        <taxon>Caudoviricetes</taxon>
        <taxon>Sarkviridae</taxon>
        <taxon>Guernseyvirinae</taxon>
        <taxon>Jerseyvirus</taxon>
        <taxon>Jerseyvirus SHWT1</taxon>
    </lineage>
</organism>
<name>A0A7G8AKN1_9CAUD</name>
<proteinExistence type="predicted"/>
<dbReference type="Proteomes" id="UP000515887">
    <property type="component" value="Segment"/>
</dbReference>
<evidence type="ECO:0000313" key="1">
    <source>
        <dbReference type="EMBL" id="QNI20476.1"/>
    </source>
</evidence>
<protein>
    <submittedName>
        <fullName evidence="1">Uncharacterized protein</fullName>
    </submittedName>
</protein>
<sequence>MLLVNYYFWIQIKKKIPVMVSYRDKGARGMNQQEQV</sequence>
<keyword evidence="2" id="KW-1185">Reference proteome</keyword>
<accession>A0A7G8AKN1</accession>
<reference evidence="1 2" key="1">
    <citation type="submission" date="2020-07" db="EMBL/GenBank/DDBJ databases">
        <title>Isolation, characterization and genomic analysis of phage SHWT1 for lysing multidrug resistant Salmonella.</title>
        <authorList>
            <person name="Wang S."/>
        </authorList>
    </citation>
    <scope>NUCLEOTIDE SEQUENCE [LARGE SCALE GENOMIC DNA]</scope>
</reference>
<gene>
    <name evidence="1" type="ORF">SHWT1_47</name>
</gene>